<gene>
    <name evidence="2" type="ORF">FYJ35_09450</name>
</gene>
<name>A0A6L5X780_9FIRM</name>
<reference evidence="2 3" key="1">
    <citation type="submission" date="2019-08" db="EMBL/GenBank/DDBJ databases">
        <title>In-depth cultivation of the pig gut microbiome towards novel bacterial diversity and tailored functional studies.</title>
        <authorList>
            <person name="Wylensek D."/>
            <person name="Hitch T.C.A."/>
            <person name="Clavel T."/>
        </authorList>
    </citation>
    <scope>NUCLEOTIDE SEQUENCE [LARGE SCALE GENOMIC DNA]</scope>
    <source>
        <strain evidence="2 3">Oil+RF-744-WCA-WT-11</strain>
    </source>
</reference>
<organism evidence="2 3">
    <name type="scientific">Porcincola intestinalis</name>
    <dbReference type="NCBI Taxonomy" id="2606632"/>
    <lineage>
        <taxon>Bacteria</taxon>
        <taxon>Bacillati</taxon>
        <taxon>Bacillota</taxon>
        <taxon>Clostridia</taxon>
        <taxon>Lachnospirales</taxon>
        <taxon>Lachnospiraceae</taxon>
        <taxon>Porcincola</taxon>
    </lineage>
</organism>
<keyword evidence="1" id="KW-0472">Membrane</keyword>
<sequence>MKIRDWLFTLAITGLGMILANKVGFGASVTESLPGVFVLLVIALCAAGLKAIIPLKLPTVAYCSILGLLAACPISPISGFVIDAAGKINFTAPLTMVGAYAGMSISNQLKSFIRSGWRFIIVSILVMTGTFLGSLLIAQLVLKLTGTI</sequence>
<keyword evidence="1" id="KW-0812">Transmembrane</keyword>
<proteinExistence type="predicted"/>
<feature type="transmembrane region" description="Helical" evidence="1">
    <location>
        <begin position="60"/>
        <end position="82"/>
    </location>
</feature>
<evidence type="ECO:0008006" key="4">
    <source>
        <dbReference type="Google" id="ProtNLM"/>
    </source>
</evidence>
<dbReference type="RefSeq" id="WP_154525924.1">
    <property type="nucleotide sequence ID" value="NZ_VULZ01000010.1"/>
</dbReference>
<keyword evidence="1" id="KW-1133">Transmembrane helix</keyword>
<accession>A0A6L5X780</accession>
<feature type="transmembrane region" description="Helical" evidence="1">
    <location>
        <begin position="36"/>
        <end position="53"/>
    </location>
</feature>
<dbReference type="Proteomes" id="UP000481852">
    <property type="component" value="Unassembled WGS sequence"/>
</dbReference>
<comment type="caution">
    <text evidence="2">The sequence shown here is derived from an EMBL/GenBank/DDBJ whole genome shotgun (WGS) entry which is preliminary data.</text>
</comment>
<feature type="transmembrane region" description="Helical" evidence="1">
    <location>
        <begin position="119"/>
        <end position="142"/>
    </location>
</feature>
<evidence type="ECO:0000313" key="2">
    <source>
        <dbReference type="EMBL" id="MSS15255.1"/>
    </source>
</evidence>
<dbReference type="AlphaFoldDB" id="A0A6L5X780"/>
<protein>
    <recommendedName>
        <fullName evidence="4">DUF340 domain-containing protein</fullName>
    </recommendedName>
</protein>
<evidence type="ECO:0000256" key="1">
    <source>
        <dbReference type="SAM" id="Phobius"/>
    </source>
</evidence>
<dbReference type="EMBL" id="VULZ01000010">
    <property type="protein sequence ID" value="MSS15255.1"/>
    <property type="molecule type" value="Genomic_DNA"/>
</dbReference>
<keyword evidence="3" id="KW-1185">Reference proteome</keyword>
<evidence type="ECO:0000313" key="3">
    <source>
        <dbReference type="Proteomes" id="UP000481852"/>
    </source>
</evidence>